<sequence length="111" mass="12474">MSVIVNCVLSELLNSFCHQFFCLVCSCWRKIHVRLYSTCITLQVVELIGSFNRSILLCCIQTSNSSTCIVGRQDCQISFYAKLDSKVSKAAALRAQTDNCPPQECNAWKQV</sequence>
<keyword evidence="2" id="KW-1185">Reference proteome</keyword>
<proteinExistence type="predicted"/>
<reference evidence="1" key="1">
    <citation type="submission" date="2022-10" db="EMBL/GenBank/DDBJ databases">
        <authorList>
            <person name="Hyden B.L."/>
            <person name="Feng K."/>
            <person name="Yates T."/>
            <person name="Jawdy S."/>
            <person name="Smart L.B."/>
            <person name="Muchero W."/>
        </authorList>
    </citation>
    <scope>NUCLEOTIDE SEQUENCE</scope>
    <source>
        <tissue evidence="1">Shoot tip</tissue>
    </source>
</reference>
<gene>
    <name evidence="1" type="ORF">OIU77_004443</name>
</gene>
<reference evidence="1" key="2">
    <citation type="journal article" date="2023" name="Int. J. Mol. Sci.">
        <title>De Novo Assembly and Annotation of 11 Diverse Shrub Willow (Salix) Genomes Reveals Novel Gene Organization in Sex-Linked Regions.</title>
        <authorList>
            <person name="Hyden B."/>
            <person name="Feng K."/>
            <person name="Yates T.B."/>
            <person name="Jawdy S."/>
            <person name="Cereghino C."/>
            <person name="Smart L.B."/>
            <person name="Muchero W."/>
        </authorList>
    </citation>
    <scope>NUCLEOTIDE SEQUENCE</scope>
    <source>
        <tissue evidence="1">Shoot tip</tissue>
    </source>
</reference>
<evidence type="ECO:0000313" key="1">
    <source>
        <dbReference type="EMBL" id="KAJ6360426.1"/>
    </source>
</evidence>
<comment type="caution">
    <text evidence="1">The sequence shown here is derived from an EMBL/GenBank/DDBJ whole genome shotgun (WGS) entry which is preliminary data.</text>
</comment>
<protein>
    <submittedName>
        <fullName evidence="1">Uncharacterized protein</fullName>
    </submittedName>
</protein>
<name>A0ABQ9AW02_9ROSI</name>
<dbReference type="Proteomes" id="UP001141253">
    <property type="component" value="Chromosome 13"/>
</dbReference>
<dbReference type="EMBL" id="JAPFFI010000015">
    <property type="protein sequence ID" value="KAJ6360426.1"/>
    <property type="molecule type" value="Genomic_DNA"/>
</dbReference>
<organism evidence="1 2">
    <name type="scientific">Salix suchowensis</name>
    <dbReference type="NCBI Taxonomy" id="1278906"/>
    <lineage>
        <taxon>Eukaryota</taxon>
        <taxon>Viridiplantae</taxon>
        <taxon>Streptophyta</taxon>
        <taxon>Embryophyta</taxon>
        <taxon>Tracheophyta</taxon>
        <taxon>Spermatophyta</taxon>
        <taxon>Magnoliopsida</taxon>
        <taxon>eudicotyledons</taxon>
        <taxon>Gunneridae</taxon>
        <taxon>Pentapetalae</taxon>
        <taxon>rosids</taxon>
        <taxon>fabids</taxon>
        <taxon>Malpighiales</taxon>
        <taxon>Salicaceae</taxon>
        <taxon>Saliceae</taxon>
        <taxon>Salix</taxon>
    </lineage>
</organism>
<accession>A0ABQ9AW02</accession>
<evidence type="ECO:0000313" key="2">
    <source>
        <dbReference type="Proteomes" id="UP001141253"/>
    </source>
</evidence>